<keyword evidence="3" id="KW-1185">Reference proteome</keyword>
<dbReference type="SUPFAM" id="SSF143100">
    <property type="entry name" value="TTHA1013/TTHA0281-like"/>
    <property type="match status" value="1"/>
</dbReference>
<dbReference type="Gene3D" id="3.30.2390.10">
    <property type="entry name" value="TTHA1013-like"/>
    <property type="match status" value="1"/>
</dbReference>
<comment type="caution">
    <text evidence="2">The sequence shown here is derived from an EMBL/GenBank/DDBJ whole genome shotgun (WGS) entry which is preliminary data.</text>
</comment>
<evidence type="ECO:0000313" key="3">
    <source>
        <dbReference type="Proteomes" id="UP000190064"/>
    </source>
</evidence>
<accession>A0A1T1HGD4</accession>
<dbReference type="EMBL" id="MTSD02000001">
    <property type="protein sequence ID" value="OOV88875.1"/>
    <property type="molecule type" value="Genomic_DNA"/>
</dbReference>
<dbReference type="STRING" id="966.BTA35_0200650"/>
<reference evidence="2" key="1">
    <citation type="submission" date="2017-02" db="EMBL/GenBank/DDBJ databases">
        <title>Draft Genome Sequence of the Salt Water Bacterium Oceanospirillum linum ATCC 11336.</title>
        <authorList>
            <person name="Trachtenberg A.M."/>
            <person name="Carney J.G."/>
            <person name="Linnane J.D."/>
            <person name="Rheaume B.A."/>
            <person name="Pitts N.L."/>
            <person name="Mykles D.L."/>
            <person name="Maclea K.S."/>
        </authorList>
    </citation>
    <scope>NUCLEOTIDE SEQUENCE [LARGE SCALE GENOMIC DNA]</scope>
    <source>
        <strain evidence="2">ATCC 11336</strain>
    </source>
</reference>
<proteinExistence type="predicted"/>
<sequence>MLASVKNRLDRHNPAIPVEISFGDGMYTAECDALSLVTEAKTFEELTELVWELVPDMIEVNELEIDPDSVRLRFEMAQSAGQLKAN</sequence>
<dbReference type="Pfam" id="PF08972">
    <property type="entry name" value="DUF1902"/>
    <property type="match status" value="1"/>
</dbReference>
<dbReference type="AlphaFoldDB" id="A0A1T1HGD4"/>
<gene>
    <name evidence="2" type="ORF">BTA35_0200650</name>
</gene>
<evidence type="ECO:0000313" key="2">
    <source>
        <dbReference type="EMBL" id="OOV88875.1"/>
    </source>
</evidence>
<dbReference type="InterPro" id="IPR015066">
    <property type="entry name" value="DUF1902"/>
</dbReference>
<protein>
    <recommendedName>
        <fullName evidence="1">DUF1902 domain-containing protein</fullName>
    </recommendedName>
</protein>
<dbReference type="InterPro" id="IPR035069">
    <property type="entry name" value="TTHA1013/TTHA0281-like"/>
</dbReference>
<feature type="domain" description="DUF1902" evidence="1">
    <location>
        <begin position="25"/>
        <end position="80"/>
    </location>
</feature>
<evidence type="ECO:0000259" key="1">
    <source>
        <dbReference type="Pfam" id="PF08972"/>
    </source>
</evidence>
<dbReference type="Proteomes" id="UP000190064">
    <property type="component" value="Unassembled WGS sequence"/>
</dbReference>
<name>A0A1T1HGD4_OCELI</name>
<organism evidence="2 3">
    <name type="scientific">Oceanospirillum linum</name>
    <dbReference type="NCBI Taxonomy" id="966"/>
    <lineage>
        <taxon>Bacteria</taxon>
        <taxon>Pseudomonadati</taxon>
        <taxon>Pseudomonadota</taxon>
        <taxon>Gammaproteobacteria</taxon>
        <taxon>Oceanospirillales</taxon>
        <taxon>Oceanospirillaceae</taxon>
        <taxon>Oceanospirillum</taxon>
    </lineage>
</organism>